<dbReference type="eggNOG" id="COG1994">
    <property type="taxonomic scope" value="Bacteria"/>
</dbReference>
<dbReference type="Pfam" id="PF02163">
    <property type="entry name" value="Peptidase_M50"/>
    <property type="match status" value="2"/>
</dbReference>
<keyword evidence="5 12" id="KW-0812">Transmembrane</keyword>
<evidence type="ECO:0000256" key="12">
    <source>
        <dbReference type="SAM" id="Phobius"/>
    </source>
</evidence>
<keyword evidence="10" id="KW-0482">Metalloprotease</keyword>
<keyword evidence="9 12" id="KW-1133">Transmembrane helix</keyword>
<comment type="subcellular location">
    <subcellularLocation>
        <location evidence="2">Membrane</location>
        <topology evidence="2">Multi-pass membrane protein</topology>
    </subcellularLocation>
</comment>
<evidence type="ECO:0000256" key="4">
    <source>
        <dbReference type="ARBA" id="ARBA00022670"/>
    </source>
</evidence>
<sequence length="204" mass="23406">MVNIRIHPVFLAMLLIWALSGHIAYYFLVLVSLLWHEAGHLLFAWLRGVKVRRVTMLPFGANIQFPTGQAPSYTSLMWIAIGGPLFTLIAYAGSPFIPTIVQKEFAFIQLTLLLVNLLPIYPLDGGQILCNFLLKMNPKKKIYEYYISLSLIFITIIVVVILLMLPQSIFLAVLSLLLWSEVMGEWRFRKYRSAFEKVVMNRLT</sequence>
<keyword evidence="6" id="KW-0479">Metal-binding</keyword>
<evidence type="ECO:0000256" key="3">
    <source>
        <dbReference type="ARBA" id="ARBA00007931"/>
    </source>
</evidence>
<evidence type="ECO:0000256" key="2">
    <source>
        <dbReference type="ARBA" id="ARBA00004141"/>
    </source>
</evidence>
<evidence type="ECO:0000256" key="6">
    <source>
        <dbReference type="ARBA" id="ARBA00022723"/>
    </source>
</evidence>
<feature type="transmembrane region" description="Helical" evidence="12">
    <location>
        <begin position="143"/>
        <end position="163"/>
    </location>
</feature>
<dbReference type="EMBL" id="JPVP01000058">
    <property type="protein sequence ID" value="KGR83420.1"/>
    <property type="molecule type" value="Genomic_DNA"/>
</dbReference>
<dbReference type="GO" id="GO:0016020">
    <property type="term" value="C:membrane"/>
    <property type="evidence" value="ECO:0007669"/>
    <property type="project" value="UniProtKB-SubCell"/>
</dbReference>
<feature type="domain" description="Peptidase M50" evidence="13">
    <location>
        <begin position="105"/>
        <end position="153"/>
    </location>
</feature>
<protein>
    <recommendedName>
        <fullName evidence="13">Peptidase M50 domain-containing protein</fullName>
    </recommendedName>
</protein>
<feature type="domain" description="Peptidase M50" evidence="13">
    <location>
        <begin position="27"/>
        <end position="90"/>
    </location>
</feature>
<reference evidence="14 15" key="1">
    <citation type="submission" date="2014-02" db="EMBL/GenBank/DDBJ databases">
        <title>Draft genome sequence of Lysinibacillus odysseyi NBRC 100172.</title>
        <authorList>
            <person name="Zhang F."/>
            <person name="Wang G."/>
            <person name="Zhang L."/>
        </authorList>
    </citation>
    <scope>NUCLEOTIDE SEQUENCE [LARGE SCALE GENOMIC DNA]</scope>
    <source>
        <strain evidence="14 15">NBRC 100172</strain>
    </source>
</reference>
<dbReference type="OrthoDB" id="166377at2"/>
<accession>A0A0A3IIX9</accession>
<evidence type="ECO:0000256" key="8">
    <source>
        <dbReference type="ARBA" id="ARBA00022833"/>
    </source>
</evidence>
<evidence type="ECO:0000256" key="9">
    <source>
        <dbReference type="ARBA" id="ARBA00022989"/>
    </source>
</evidence>
<dbReference type="GO" id="GO:0046872">
    <property type="term" value="F:metal ion binding"/>
    <property type="evidence" value="ECO:0007669"/>
    <property type="project" value="UniProtKB-KW"/>
</dbReference>
<dbReference type="AlphaFoldDB" id="A0A0A3IIX9"/>
<keyword evidence="15" id="KW-1185">Reference proteome</keyword>
<keyword evidence="11 12" id="KW-0472">Membrane</keyword>
<evidence type="ECO:0000256" key="5">
    <source>
        <dbReference type="ARBA" id="ARBA00022692"/>
    </source>
</evidence>
<evidence type="ECO:0000313" key="14">
    <source>
        <dbReference type="EMBL" id="KGR83420.1"/>
    </source>
</evidence>
<evidence type="ECO:0000256" key="11">
    <source>
        <dbReference type="ARBA" id="ARBA00023136"/>
    </source>
</evidence>
<organism evidence="14 15">
    <name type="scientific">Lysinibacillus odysseyi 34hs-1 = NBRC 100172</name>
    <dbReference type="NCBI Taxonomy" id="1220589"/>
    <lineage>
        <taxon>Bacteria</taxon>
        <taxon>Bacillati</taxon>
        <taxon>Bacillota</taxon>
        <taxon>Bacilli</taxon>
        <taxon>Bacillales</taxon>
        <taxon>Bacillaceae</taxon>
        <taxon>Lysinibacillus</taxon>
    </lineage>
</organism>
<comment type="similarity">
    <text evidence="3">Belongs to the peptidase M50B family.</text>
</comment>
<evidence type="ECO:0000313" key="15">
    <source>
        <dbReference type="Proteomes" id="UP000030437"/>
    </source>
</evidence>
<dbReference type="STRING" id="1220589.CD32_16450"/>
<comment type="cofactor">
    <cofactor evidence="1">
        <name>Zn(2+)</name>
        <dbReference type="ChEBI" id="CHEBI:29105"/>
    </cofactor>
</comment>
<keyword evidence="8" id="KW-0862">Zinc</keyword>
<dbReference type="PANTHER" id="PTHR39188:SF3">
    <property type="entry name" value="STAGE IV SPORULATION PROTEIN FB"/>
    <property type="match status" value="1"/>
</dbReference>
<proteinExistence type="inferred from homology"/>
<dbReference type="GO" id="GO:0008237">
    <property type="term" value="F:metallopeptidase activity"/>
    <property type="evidence" value="ECO:0007669"/>
    <property type="project" value="UniProtKB-KW"/>
</dbReference>
<dbReference type="GO" id="GO:0006508">
    <property type="term" value="P:proteolysis"/>
    <property type="evidence" value="ECO:0007669"/>
    <property type="project" value="UniProtKB-KW"/>
</dbReference>
<feature type="transmembrane region" description="Helical" evidence="12">
    <location>
        <begin position="169"/>
        <end position="188"/>
    </location>
</feature>
<dbReference type="PANTHER" id="PTHR39188">
    <property type="entry name" value="MEMBRANE-ASSOCIATED ZINC METALLOPROTEASE M50B"/>
    <property type="match status" value="1"/>
</dbReference>
<feature type="transmembrane region" description="Helical" evidence="12">
    <location>
        <begin position="73"/>
        <end position="93"/>
    </location>
</feature>
<gene>
    <name evidence="14" type="ORF">CD32_16450</name>
</gene>
<comment type="caution">
    <text evidence="14">The sequence shown here is derived from an EMBL/GenBank/DDBJ whole genome shotgun (WGS) entry which is preliminary data.</text>
</comment>
<dbReference type="Proteomes" id="UP000030437">
    <property type="component" value="Unassembled WGS sequence"/>
</dbReference>
<evidence type="ECO:0000256" key="10">
    <source>
        <dbReference type="ARBA" id="ARBA00023049"/>
    </source>
</evidence>
<evidence type="ECO:0000256" key="1">
    <source>
        <dbReference type="ARBA" id="ARBA00001947"/>
    </source>
</evidence>
<feature type="transmembrane region" description="Helical" evidence="12">
    <location>
        <begin position="23"/>
        <end position="46"/>
    </location>
</feature>
<evidence type="ECO:0000259" key="13">
    <source>
        <dbReference type="Pfam" id="PF02163"/>
    </source>
</evidence>
<keyword evidence="4" id="KW-0645">Protease</keyword>
<name>A0A0A3IIX9_9BACI</name>
<evidence type="ECO:0000256" key="7">
    <source>
        <dbReference type="ARBA" id="ARBA00022801"/>
    </source>
</evidence>
<dbReference type="RefSeq" id="WP_036156584.1">
    <property type="nucleotide sequence ID" value="NZ_AVCX01000003.1"/>
</dbReference>
<keyword evidence="7" id="KW-0378">Hydrolase</keyword>
<dbReference type="InterPro" id="IPR008915">
    <property type="entry name" value="Peptidase_M50"/>
</dbReference>